<dbReference type="OrthoDB" id="9777638at2"/>
<keyword evidence="6" id="KW-1185">Reference proteome</keyword>
<keyword evidence="2 5" id="KW-0808">Transferase</keyword>
<organism evidence="5 6">
    <name type="scientific">Rhizorhabdus dicambivorans</name>
    <dbReference type="NCBI Taxonomy" id="1850238"/>
    <lineage>
        <taxon>Bacteria</taxon>
        <taxon>Pseudomonadati</taxon>
        <taxon>Pseudomonadota</taxon>
        <taxon>Alphaproteobacteria</taxon>
        <taxon>Sphingomonadales</taxon>
        <taxon>Sphingomonadaceae</taxon>
        <taxon>Rhizorhabdus</taxon>
    </lineage>
</organism>
<dbReference type="RefSeq" id="WP_066963496.1">
    <property type="nucleotide sequence ID" value="NZ_CP023449.1"/>
</dbReference>
<gene>
    <name evidence="5" type="ORF">COO09_10390</name>
</gene>
<dbReference type="Proteomes" id="UP000218934">
    <property type="component" value="Unassembled WGS sequence"/>
</dbReference>
<evidence type="ECO:0000313" key="6">
    <source>
        <dbReference type="Proteomes" id="UP000218934"/>
    </source>
</evidence>
<dbReference type="Pfam" id="PF08241">
    <property type="entry name" value="Methyltransf_11"/>
    <property type="match status" value="1"/>
</dbReference>
<dbReference type="PANTHER" id="PTHR43464:SF19">
    <property type="entry name" value="UBIQUINONE BIOSYNTHESIS O-METHYLTRANSFERASE, MITOCHONDRIAL"/>
    <property type="match status" value="1"/>
</dbReference>
<evidence type="ECO:0000256" key="3">
    <source>
        <dbReference type="ARBA" id="ARBA00022691"/>
    </source>
</evidence>
<dbReference type="SUPFAM" id="SSF53335">
    <property type="entry name" value="S-adenosyl-L-methionine-dependent methyltransferases"/>
    <property type="match status" value="1"/>
</dbReference>
<dbReference type="InterPro" id="IPR029063">
    <property type="entry name" value="SAM-dependent_MTases_sf"/>
</dbReference>
<name>A0A2A4FVC7_9SPHN</name>
<dbReference type="KEGG" id="rdi:CMV14_13390"/>
<dbReference type="PANTHER" id="PTHR43464">
    <property type="entry name" value="METHYLTRANSFERASE"/>
    <property type="match status" value="1"/>
</dbReference>
<dbReference type="EMBL" id="NWUF01000008">
    <property type="protein sequence ID" value="PCE42400.1"/>
    <property type="molecule type" value="Genomic_DNA"/>
</dbReference>
<dbReference type="Gene3D" id="3.40.50.150">
    <property type="entry name" value="Vaccinia Virus protein VP39"/>
    <property type="match status" value="1"/>
</dbReference>
<protein>
    <submittedName>
        <fullName evidence="5">SAM-dependent methyltransferase</fullName>
    </submittedName>
</protein>
<evidence type="ECO:0000313" key="5">
    <source>
        <dbReference type="EMBL" id="PCE42400.1"/>
    </source>
</evidence>
<keyword evidence="1 5" id="KW-0489">Methyltransferase</keyword>
<dbReference type="CDD" id="cd02440">
    <property type="entry name" value="AdoMet_MTases"/>
    <property type="match status" value="1"/>
</dbReference>
<evidence type="ECO:0000259" key="4">
    <source>
        <dbReference type="Pfam" id="PF08241"/>
    </source>
</evidence>
<accession>A0A2A4FVC7</accession>
<comment type="caution">
    <text evidence="5">The sequence shown here is derived from an EMBL/GenBank/DDBJ whole genome shotgun (WGS) entry which is preliminary data.</text>
</comment>
<dbReference type="GO" id="GO:0008757">
    <property type="term" value="F:S-adenosylmethionine-dependent methyltransferase activity"/>
    <property type="evidence" value="ECO:0007669"/>
    <property type="project" value="InterPro"/>
</dbReference>
<sequence length="264" mass="28081">MIPAALPPVDLAGPAQHRFEDATRAAGMDPDDRWAGGYAAYEWNHVRPALHAYAIGVAGRDVLELGCNVGGSAVVLAALGARLKGVDVDPLMPPIAAANLERHGLPGDIGLVGAGAPLPFADASFDLVLANSVLEYVEPSLLDHGIAELHRVLRPRGHLFICGTASRLALRERHSGRWLVNFLPRALDQLAGKPLQRGLPPWRLARCLSGRFVEVGGAGGWLAARRAIHGDVGPPVRAYAALGRVASRAPGWFAPYIELLLERT</sequence>
<dbReference type="GO" id="GO:0032259">
    <property type="term" value="P:methylation"/>
    <property type="evidence" value="ECO:0007669"/>
    <property type="project" value="UniProtKB-KW"/>
</dbReference>
<dbReference type="AlphaFoldDB" id="A0A2A4FVC7"/>
<reference evidence="5 6" key="1">
    <citation type="submission" date="2017-09" db="EMBL/GenBank/DDBJ databases">
        <title>The Catabolism of 3,6-Dichlorosalicylic acid is Initiated by the Cytochrome P450 Monooxygenase DsmABC in Rhizorhabdus dicambivorans Ndbn-20.</title>
        <authorList>
            <person name="Na L."/>
        </authorList>
    </citation>
    <scope>NUCLEOTIDE SEQUENCE [LARGE SCALE GENOMIC DNA]</scope>
    <source>
        <strain evidence="5 6">Ndbn-20m</strain>
    </source>
</reference>
<dbReference type="InterPro" id="IPR013216">
    <property type="entry name" value="Methyltransf_11"/>
</dbReference>
<evidence type="ECO:0000256" key="2">
    <source>
        <dbReference type="ARBA" id="ARBA00022679"/>
    </source>
</evidence>
<feature type="domain" description="Methyltransferase type 11" evidence="4">
    <location>
        <begin position="63"/>
        <end position="161"/>
    </location>
</feature>
<evidence type="ECO:0000256" key="1">
    <source>
        <dbReference type="ARBA" id="ARBA00022603"/>
    </source>
</evidence>
<keyword evidence="3" id="KW-0949">S-adenosyl-L-methionine</keyword>
<proteinExistence type="predicted"/>